<accession>A0ABD0YGK2</accession>
<gene>
    <name evidence="1" type="ORF">AAG570_013298</name>
</gene>
<comment type="caution">
    <text evidence="1">The sequence shown here is derived from an EMBL/GenBank/DDBJ whole genome shotgun (WGS) entry which is preliminary data.</text>
</comment>
<protein>
    <submittedName>
        <fullName evidence="1">Uncharacterized protein</fullName>
    </submittedName>
</protein>
<dbReference type="EMBL" id="JBFDAA010000008">
    <property type="protein sequence ID" value="KAL1130360.1"/>
    <property type="molecule type" value="Genomic_DNA"/>
</dbReference>
<name>A0ABD0YGK2_9HEMI</name>
<evidence type="ECO:0000313" key="1">
    <source>
        <dbReference type="EMBL" id="KAL1130360.1"/>
    </source>
</evidence>
<proteinExistence type="predicted"/>
<keyword evidence="2" id="KW-1185">Reference proteome</keyword>
<reference evidence="1 2" key="1">
    <citation type="submission" date="2024-07" db="EMBL/GenBank/DDBJ databases">
        <title>Chromosome-level genome assembly of the water stick insect Ranatra chinensis (Heteroptera: Nepidae).</title>
        <authorList>
            <person name="Liu X."/>
        </authorList>
    </citation>
    <scope>NUCLEOTIDE SEQUENCE [LARGE SCALE GENOMIC DNA]</scope>
    <source>
        <strain evidence="1">Cailab_2021Rc</strain>
        <tissue evidence="1">Muscle</tissue>
    </source>
</reference>
<evidence type="ECO:0000313" key="2">
    <source>
        <dbReference type="Proteomes" id="UP001558652"/>
    </source>
</evidence>
<organism evidence="1 2">
    <name type="scientific">Ranatra chinensis</name>
    <dbReference type="NCBI Taxonomy" id="642074"/>
    <lineage>
        <taxon>Eukaryota</taxon>
        <taxon>Metazoa</taxon>
        <taxon>Ecdysozoa</taxon>
        <taxon>Arthropoda</taxon>
        <taxon>Hexapoda</taxon>
        <taxon>Insecta</taxon>
        <taxon>Pterygota</taxon>
        <taxon>Neoptera</taxon>
        <taxon>Paraneoptera</taxon>
        <taxon>Hemiptera</taxon>
        <taxon>Heteroptera</taxon>
        <taxon>Panheteroptera</taxon>
        <taxon>Nepomorpha</taxon>
        <taxon>Nepidae</taxon>
        <taxon>Ranatrinae</taxon>
        <taxon>Ranatra</taxon>
    </lineage>
</organism>
<dbReference type="AlphaFoldDB" id="A0ABD0YGK2"/>
<sequence>MAWTQRPQFIVSCEERSFRPHPLDTDYYGEAPRINFIANNCYDGDDEWEDPDSDNKTRELCSVCKAKQAVLGRKIDTKEHVRALKDGIDEAAVKLEPKVNEGAMLKRTDTISNSLGNPTFVAEFSGDPIV</sequence>
<dbReference type="Proteomes" id="UP001558652">
    <property type="component" value="Unassembled WGS sequence"/>
</dbReference>